<evidence type="ECO:0000313" key="1">
    <source>
        <dbReference type="EMBL" id="GFS19619.1"/>
    </source>
</evidence>
<dbReference type="AlphaFoldDB" id="A0AAV4JA01"/>
<name>A0AAV4JA01_9GAST</name>
<proteinExistence type="predicted"/>
<accession>A0AAV4JA01</accession>
<reference evidence="1 2" key="1">
    <citation type="journal article" date="2021" name="Elife">
        <title>Chloroplast acquisition without the gene transfer in kleptoplastic sea slugs, Plakobranchus ocellatus.</title>
        <authorList>
            <person name="Maeda T."/>
            <person name="Takahashi S."/>
            <person name="Yoshida T."/>
            <person name="Shimamura S."/>
            <person name="Takaki Y."/>
            <person name="Nagai Y."/>
            <person name="Toyoda A."/>
            <person name="Suzuki Y."/>
            <person name="Arimoto A."/>
            <person name="Ishii H."/>
            <person name="Satoh N."/>
            <person name="Nishiyama T."/>
            <person name="Hasebe M."/>
            <person name="Maruyama T."/>
            <person name="Minagawa J."/>
            <person name="Obokata J."/>
            <person name="Shigenobu S."/>
        </authorList>
    </citation>
    <scope>NUCLEOTIDE SEQUENCE [LARGE SCALE GENOMIC DNA]</scope>
</reference>
<sequence>MNSCYWVVSGKKCCHSVSGLWSSISLYRSRDVGLREGGKKHLRNHIKETRQGVSIDEGTELYITRLASVIHCPVYDGPVTSATECMIFFSALSGSAGHCGAATPPELSPEDGMTVTANCPRPCLMRSSKRDHAGSCLVLQSLCLG</sequence>
<protein>
    <submittedName>
        <fullName evidence="1">Uncharacterized protein</fullName>
    </submittedName>
</protein>
<gene>
    <name evidence="1" type="ORF">ElyMa_005036800</name>
</gene>
<keyword evidence="2" id="KW-1185">Reference proteome</keyword>
<dbReference type="EMBL" id="BMAT01010075">
    <property type="protein sequence ID" value="GFS19619.1"/>
    <property type="molecule type" value="Genomic_DNA"/>
</dbReference>
<evidence type="ECO:0000313" key="2">
    <source>
        <dbReference type="Proteomes" id="UP000762676"/>
    </source>
</evidence>
<comment type="caution">
    <text evidence="1">The sequence shown here is derived from an EMBL/GenBank/DDBJ whole genome shotgun (WGS) entry which is preliminary data.</text>
</comment>
<organism evidence="1 2">
    <name type="scientific">Elysia marginata</name>
    <dbReference type="NCBI Taxonomy" id="1093978"/>
    <lineage>
        <taxon>Eukaryota</taxon>
        <taxon>Metazoa</taxon>
        <taxon>Spiralia</taxon>
        <taxon>Lophotrochozoa</taxon>
        <taxon>Mollusca</taxon>
        <taxon>Gastropoda</taxon>
        <taxon>Heterobranchia</taxon>
        <taxon>Euthyneura</taxon>
        <taxon>Panpulmonata</taxon>
        <taxon>Sacoglossa</taxon>
        <taxon>Placobranchoidea</taxon>
        <taxon>Plakobranchidae</taxon>
        <taxon>Elysia</taxon>
    </lineage>
</organism>
<dbReference type="Proteomes" id="UP000762676">
    <property type="component" value="Unassembled WGS sequence"/>
</dbReference>